<dbReference type="GO" id="GO:0016810">
    <property type="term" value="F:hydrolase activity, acting on carbon-nitrogen (but not peptide) bonds"/>
    <property type="evidence" value="ECO:0007669"/>
    <property type="project" value="InterPro"/>
</dbReference>
<sequence length="305" mass="33506">MKWILSYRFILLQAVSVLYTTCYPLTLQASDQIPAPPQDHPIALVGGTIHPVAGPVIEGGTILFDQGKITVISSGEITLPLNTERIDITGKHVYPGMIAGHTQLGLMEIGSIRATRDFAELGEITPNVRPQAAVNPDSELLPVTRANGVLLALTVPSSGLVSGTSAMIMMDGWTWEDMTFQAPIAMHIQWPVLNMNSRFGPDTRTPDVRQKERDKRITALKTAFREARAYHKARAASSQRGVPYHDSDLRWEAMIPVITGEIPVIVHTDELQDIQNAVAWAEEAGIRMILSGGRDAWRSADLLKE</sequence>
<evidence type="ECO:0008006" key="2">
    <source>
        <dbReference type="Google" id="ProtNLM"/>
    </source>
</evidence>
<name>A0A381ZKL2_9ZZZZ</name>
<dbReference type="EMBL" id="UINC01021609">
    <property type="protein sequence ID" value="SVA89511.1"/>
    <property type="molecule type" value="Genomic_DNA"/>
</dbReference>
<dbReference type="SUPFAM" id="SSF51556">
    <property type="entry name" value="Metallo-dependent hydrolases"/>
    <property type="match status" value="1"/>
</dbReference>
<proteinExistence type="predicted"/>
<protein>
    <recommendedName>
        <fullName evidence="2">Amidohydrolase-related domain-containing protein</fullName>
    </recommendedName>
</protein>
<dbReference type="Gene3D" id="3.20.20.140">
    <property type="entry name" value="Metal-dependent hydrolases"/>
    <property type="match status" value="1"/>
</dbReference>
<accession>A0A381ZKL2</accession>
<evidence type="ECO:0000313" key="1">
    <source>
        <dbReference type="EMBL" id="SVA89511.1"/>
    </source>
</evidence>
<dbReference type="InterPro" id="IPR011059">
    <property type="entry name" value="Metal-dep_hydrolase_composite"/>
</dbReference>
<feature type="non-terminal residue" evidence="1">
    <location>
        <position position="305"/>
    </location>
</feature>
<reference evidence="1" key="1">
    <citation type="submission" date="2018-05" db="EMBL/GenBank/DDBJ databases">
        <authorList>
            <person name="Lanie J.A."/>
            <person name="Ng W.-L."/>
            <person name="Kazmierczak K.M."/>
            <person name="Andrzejewski T.M."/>
            <person name="Davidsen T.M."/>
            <person name="Wayne K.J."/>
            <person name="Tettelin H."/>
            <person name="Glass J.I."/>
            <person name="Rusch D."/>
            <person name="Podicherti R."/>
            <person name="Tsui H.-C.T."/>
            <person name="Winkler M.E."/>
        </authorList>
    </citation>
    <scope>NUCLEOTIDE SEQUENCE</scope>
</reference>
<gene>
    <name evidence="1" type="ORF">METZ01_LOCUS142365</name>
</gene>
<dbReference type="InterPro" id="IPR032466">
    <property type="entry name" value="Metal_Hydrolase"/>
</dbReference>
<dbReference type="AlphaFoldDB" id="A0A381ZKL2"/>
<organism evidence="1">
    <name type="scientific">marine metagenome</name>
    <dbReference type="NCBI Taxonomy" id="408172"/>
    <lineage>
        <taxon>unclassified sequences</taxon>
        <taxon>metagenomes</taxon>
        <taxon>ecological metagenomes</taxon>
    </lineage>
</organism>
<dbReference type="SUPFAM" id="SSF51338">
    <property type="entry name" value="Composite domain of metallo-dependent hydrolases"/>
    <property type="match status" value="1"/>
</dbReference>